<keyword evidence="1" id="KW-0472">Membrane</keyword>
<name>A0A1G6RRP4_9ACTN</name>
<reference evidence="3" key="1">
    <citation type="submission" date="2016-10" db="EMBL/GenBank/DDBJ databases">
        <authorList>
            <person name="Varghese N."/>
            <person name="Submissions S."/>
        </authorList>
    </citation>
    <scope>NUCLEOTIDE SEQUENCE [LARGE SCALE GENOMIC DNA]</scope>
    <source>
        <strain evidence="3">CGMCC 4.3516</strain>
    </source>
</reference>
<dbReference type="EMBL" id="FNAD01000001">
    <property type="protein sequence ID" value="SDD06637.1"/>
    <property type="molecule type" value="Genomic_DNA"/>
</dbReference>
<evidence type="ECO:0000256" key="1">
    <source>
        <dbReference type="SAM" id="Phobius"/>
    </source>
</evidence>
<feature type="transmembrane region" description="Helical" evidence="1">
    <location>
        <begin position="117"/>
        <end position="138"/>
    </location>
</feature>
<dbReference type="AlphaFoldDB" id="A0A1G6RRP4"/>
<protein>
    <submittedName>
        <fullName evidence="2">Uncharacterized protein</fullName>
    </submittedName>
</protein>
<feature type="transmembrane region" description="Helical" evidence="1">
    <location>
        <begin position="85"/>
        <end position="105"/>
    </location>
</feature>
<gene>
    <name evidence="2" type="ORF">SAMN05216270_101598</name>
</gene>
<keyword evidence="1" id="KW-1133">Transmembrane helix</keyword>
<keyword evidence="1" id="KW-0812">Transmembrane</keyword>
<dbReference type="OrthoDB" id="5189975at2"/>
<organism evidence="2 3">
    <name type="scientific">Glycomyces harbinensis</name>
    <dbReference type="NCBI Taxonomy" id="58114"/>
    <lineage>
        <taxon>Bacteria</taxon>
        <taxon>Bacillati</taxon>
        <taxon>Actinomycetota</taxon>
        <taxon>Actinomycetes</taxon>
        <taxon>Glycomycetales</taxon>
        <taxon>Glycomycetaceae</taxon>
        <taxon>Glycomyces</taxon>
    </lineage>
</organism>
<feature type="transmembrane region" description="Helical" evidence="1">
    <location>
        <begin position="55"/>
        <end position="78"/>
    </location>
</feature>
<accession>A0A1G6RRP4</accession>
<dbReference type="RefSeq" id="WP_091028041.1">
    <property type="nucleotide sequence ID" value="NZ_FNAD01000001.1"/>
</dbReference>
<keyword evidence="3" id="KW-1185">Reference proteome</keyword>
<feature type="transmembrane region" description="Helical" evidence="1">
    <location>
        <begin position="12"/>
        <end position="33"/>
    </location>
</feature>
<sequence>MERTPSTLYSRAGGLAALGGSMLVAGSMFMPWVDTGGGGLDFWHLGSVDGVRADAGVYGLSLTLIPLLVLWSALFFVWRCHETRMAWAFGGFAGTMMLYAGDLVISEDLPSAGHGAGEIVAVAGLLILAAGCVAAMAANVPEPAESRAG</sequence>
<evidence type="ECO:0000313" key="3">
    <source>
        <dbReference type="Proteomes" id="UP000198949"/>
    </source>
</evidence>
<proteinExistence type="predicted"/>
<dbReference type="Proteomes" id="UP000198949">
    <property type="component" value="Unassembled WGS sequence"/>
</dbReference>
<evidence type="ECO:0000313" key="2">
    <source>
        <dbReference type="EMBL" id="SDD06637.1"/>
    </source>
</evidence>